<dbReference type="InterPro" id="IPR007737">
    <property type="entry name" value="Mga_HTH"/>
</dbReference>
<dbReference type="Pfam" id="PF00874">
    <property type="entry name" value="PRD"/>
    <property type="match status" value="1"/>
</dbReference>
<gene>
    <name evidence="6" type="ORF">HMPREF9470_00655</name>
</gene>
<keyword evidence="3" id="KW-0010">Activator</keyword>
<evidence type="ECO:0000256" key="4">
    <source>
        <dbReference type="ARBA" id="ARBA00023163"/>
    </source>
</evidence>
<evidence type="ECO:0000256" key="1">
    <source>
        <dbReference type="ARBA" id="ARBA00022737"/>
    </source>
</evidence>
<dbReference type="PANTHER" id="PTHR30185:SF18">
    <property type="entry name" value="TRANSCRIPTIONAL REGULATOR MTLR"/>
    <property type="match status" value="1"/>
</dbReference>
<dbReference type="PATRIC" id="fig|742734.4.peg.699"/>
<dbReference type="OrthoDB" id="3175596at2"/>
<dbReference type="PANTHER" id="PTHR30185">
    <property type="entry name" value="CRYPTIC BETA-GLUCOSIDE BGL OPERON ANTITERMINATOR"/>
    <property type="match status" value="1"/>
</dbReference>
<feature type="domain" description="PRD" evidence="5">
    <location>
        <begin position="332"/>
        <end position="440"/>
    </location>
</feature>
<protein>
    <recommendedName>
        <fullName evidence="5">PRD domain-containing protein</fullName>
    </recommendedName>
</protein>
<dbReference type="InterPro" id="IPR036388">
    <property type="entry name" value="WH-like_DNA-bd_sf"/>
</dbReference>
<reference evidence="6 7" key="1">
    <citation type="submission" date="2011-04" db="EMBL/GenBank/DDBJ databases">
        <title>The Genome Sequence of Clostridium citroniae WAL-19142.</title>
        <authorList>
            <consortium name="The Broad Institute Genome Sequencing Platform"/>
            <person name="Earl A."/>
            <person name="Ward D."/>
            <person name="Feldgarden M."/>
            <person name="Gevers D."/>
            <person name="Warren Y.A."/>
            <person name="Tyrrell K.L."/>
            <person name="Citron D.M."/>
            <person name="Goldstein E.J."/>
            <person name="Daigneault M."/>
            <person name="Allen-Vercoe E."/>
            <person name="Young S.K."/>
            <person name="Zeng Q."/>
            <person name="Gargeya S."/>
            <person name="Fitzgerald M."/>
            <person name="Haas B."/>
            <person name="Abouelleil A."/>
            <person name="Alvarado L."/>
            <person name="Arachchi H.M."/>
            <person name="Berlin A."/>
            <person name="Brown A."/>
            <person name="Chapman S.B."/>
            <person name="Chen Z."/>
            <person name="Dunbar C."/>
            <person name="Freedman E."/>
            <person name="Gearin G."/>
            <person name="Gellesch M."/>
            <person name="Goldberg J."/>
            <person name="Griggs A."/>
            <person name="Gujja S."/>
            <person name="Heilman E.R."/>
            <person name="Heiman D."/>
            <person name="Howarth C."/>
            <person name="Larson L."/>
            <person name="Lui A."/>
            <person name="MacDonald P.J."/>
            <person name="Mehta T."/>
            <person name="Montmayeur A."/>
            <person name="Murphy C."/>
            <person name="Neiman D."/>
            <person name="Pearson M."/>
            <person name="Priest M."/>
            <person name="Roberts A."/>
            <person name="Saif S."/>
            <person name="Shea T."/>
            <person name="Shenoy N."/>
            <person name="Sisk P."/>
            <person name="Stolte C."/>
            <person name="Sykes S."/>
            <person name="White J."/>
            <person name="Yandava C."/>
            <person name="Wortman J."/>
            <person name="Nusbaum C."/>
            <person name="Birren B."/>
        </authorList>
    </citation>
    <scope>NUCLEOTIDE SEQUENCE [LARGE SCALE GENOMIC DNA]</scope>
    <source>
        <strain evidence="6 7">WAL-19142</strain>
    </source>
</reference>
<organism evidence="6 7">
    <name type="scientific">[Clostridium] citroniae WAL-19142</name>
    <dbReference type="NCBI Taxonomy" id="742734"/>
    <lineage>
        <taxon>Bacteria</taxon>
        <taxon>Bacillati</taxon>
        <taxon>Bacillota</taxon>
        <taxon>Clostridia</taxon>
        <taxon>Lachnospirales</taxon>
        <taxon>Lachnospiraceae</taxon>
        <taxon>Enterocloster</taxon>
    </lineage>
</organism>
<dbReference type="Gene3D" id="1.10.10.10">
    <property type="entry name" value="Winged helix-like DNA-binding domain superfamily/Winged helix DNA-binding domain"/>
    <property type="match status" value="1"/>
</dbReference>
<dbReference type="InterPro" id="IPR050661">
    <property type="entry name" value="BglG_antiterminators"/>
</dbReference>
<sequence>MLVSHSGEFLPIDRFAEDLQVSQKTLRRDLDLIETYLKDFDAGIERRSGVGIRLRIQPDTRDQLRNRISYLTYVSRSSERKSWEKESRRMDIALNLLLYSDEYTSLSSLAYKYYVSKSTINHDLCLLGEMLGRFSLDITRTANGTIISGSERGIRQAIVYILSYILDPGIILSRGGETAGVSCSPDPDTLATILDIFREEDICVVNRLLCRVEEAYGYKFDDSEFVNVSLNLLVMAYRLKNGCTLEGEGRLGGADSDEVVSGEADSCRAVTGGADSSGTGSTDPMGAGAIADEVQDRMWDQYQIRLTPAELEGVRNIFLVTHLFDSSGGSGCSNEVFQLFSEDFIDAFTTITNISLRENPTFCENVIAHINLMLNRLFHGTPASNPLMELLIKDYQSTLNVCRIICSILAQKFHLPELSIDEISFLMLYILGETVRQAEHAKVLFVTGLAKSVANLTKLRLQQHFPQWIFETCTPDGYPGVKKGSYDFCISTVMLEEGKDCLPYVFVSPILESRDFQNIQELFWKTNESASMYLLELMRIVNDLHDIGCTIDYSTKALSGGTDCLIRISALKGIQYIYSIHEQEENHCTFVLDEDSRRIMYVYIDMCNLDFMLFSSKIVYLLDNCPDEILPDFIHYLTEGDTNV</sequence>
<dbReference type="PROSITE" id="PS51372">
    <property type="entry name" value="PRD_2"/>
    <property type="match status" value="1"/>
</dbReference>
<evidence type="ECO:0000313" key="7">
    <source>
        <dbReference type="Proteomes" id="UP000037392"/>
    </source>
</evidence>
<keyword evidence="2" id="KW-0805">Transcription regulation</keyword>
<keyword evidence="4" id="KW-0804">Transcription</keyword>
<evidence type="ECO:0000259" key="5">
    <source>
        <dbReference type="PROSITE" id="PS51372"/>
    </source>
</evidence>
<keyword evidence="1" id="KW-0677">Repeat</keyword>
<proteinExistence type="predicted"/>
<dbReference type="GO" id="GO:0006355">
    <property type="term" value="P:regulation of DNA-templated transcription"/>
    <property type="evidence" value="ECO:0007669"/>
    <property type="project" value="InterPro"/>
</dbReference>
<dbReference type="SUPFAM" id="SSF63520">
    <property type="entry name" value="PTS-regulatory domain, PRD"/>
    <property type="match status" value="1"/>
</dbReference>
<evidence type="ECO:0000313" key="6">
    <source>
        <dbReference type="EMBL" id="KMW08758.1"/>
    </source>
</evidence>
<dbReference type="Gene3D" id="1.10.1790.10">
    <property type="entry name" value="PRD domain"/>
    <property type="match status" value="1"/>
</dbReference>
<dbReference type="Pfam" id="PF05043">
    <property type="entry name" value="Mga"/>
    <property type="match status" value="1"/>
</dbReference>
<evidence type="ECO:0000256" key="3">
    <source>
        <dbReference type="ARBA" id="ARBA00023159"/>
    </source>
</evidence>
<evidence type="ECO:0000256" key="2">
    <source>
        <dbReference type="ARBA" id="ARBA00023015"/>
    </source>
</evidence>
<dbReference type="GeneID" id="93165490"/>
<dbReference type="Proteomes" id="UP000037392">
    <property type="component" value="Unassembled WGS sequence"/>
</dbReference>
<dbReference type="InterPro" id="IPR036634">
    <property type="entry name" value="PRD_sf"/>
</dbReference>
<accession>A0A0J9B6K9</accession>
<name>A0A0J9B6K9_9FIRM</name>
<dbReference type="AlphaFoldDB" id="A0A0J9B6K9"/>
<dbReference type="InterPro" id="IPR011608">
    <property type="entry name" value="PRD"/>
</dbReference>
<dbReference type="EMBL" id="ADLK01000078">
    <property type="protein sequence ID" value="KMW08758.1"/>
    <property type="molecule type" value="Genomic_DNA"/>
</dbReference>
<dbReference type="RefSeq" id="WP_048929157.1">
    <property type="nucleotide sequence ID" value="NZ_KQ235875.1"/>
</dbReference>
<comment type="caution">
    <text evidence="6">The sequence shown here is derived from an EMBL/GenBank/DDBJ whole genome shotgun (WGS) entry which is preliminary data.</text>
</comment>